<dbReference type="AlphaFoldDB" id="A0A7G2CJ35"/>
<dbReference type="Proteomes" id="UP000515908">
    <property type="component" value="Chromosome 10"/>
</dbReference>
<dbReference type="EMBL" id="LR877154">
    <property type="protein sequence ID" value="CAD2218272.1"/>
    <property type="molecule type" value="Genomic_DNA"/>
</dbReference>
<dbReference type="Pfam" id="PF00481">
    <property type="entry name" value="PP2C"/>
    <property type="match status" value="1"/>
</dbReference>
<reference evidence="2 3" key="1">
    <citation type="submission" date="2020-08" db="EMBL/GenBank/DDBJ databases">
        <authorList>
            <person name="Newling K."/>
            <person name="Davey J."/>
            <person name="Forrester S."/>
        </authorList>
    </citation>
    <scope>NUCLEOTIDE SEQUENCE [LARGE SCALE GENOMIC DNA]</scope>
    <source>
        <strain evidence="3">Crithidia deanei Carvalho (ATCC PRA-265)</strain>
    </source>
</reference>
<dbReference type="SUPFAM" id="SSF81606">
    <property type="entry name" value="PP2C-like"/>
    <property type="match status" value="1"/>
</dbReference>
<protein>
    <submittedName>
        <fullName evidence="2">Protein phosphatase 2C/Stage II sporulation protein E (SpoIIE), putative</fullName>
    </submittedName>
</protein>
<dbReference type="PANTHER" id="PTHR47992">
    <property type="entry name" value="PROTEIN PHOSPHATASE"/>
    <property type="match status" value="1"/>
</dbReference>
<dbReference type="InterPro" id="IPR036457">
    <property type="entry name" value="PPM-type-like_dom_sf"/>
</dbReference>
<dbReference type="Gene3D" id="3.60.40.10">
    <property type="entry name" value="PPM-type phosphatase domain"/>
    <property type="match status" value="1"/>
</dbReference>
<dbReference type="OrthoDB" id="10264738at2759"/>
<dbReference type="SMART" id="SM00331">
    <property type="entry name" value="PP2C_SIG"/>
    <property type="match status" value="1"/>
</dbReference>
<dbReference type="VEuPathDB" id="TriTrypDB:ADEAN_000576000"/>
<feature type="domain" description="PPM-type phosphatase" evidence="1">
    <location>
        <begin position="23"/>
        <end position="274"/>
    </location>
</feature>
<dbReference type="SMART" id="SM00332">
    <property type="entry name" value="PP2Cc"/>
    <property type="match status" value="1"/>
</dbReference>
<dbReference type="CDD" id="cd00143">
    <property type="entry name" value="PP2Cc"/>
    <property type="match status" value="1"/>
</dbReference>
<dbReference type="GO" id="GO:0004722">
    <property type="term" value="F:protein serine/threonine phosphatase activity"/>
    <property type="evidence" value="ECO:0007669"/>
    <property type="project" value="InterPro"/>
</dbReference>
<accession>A0A7G2CJ35</accession>
<dbReference type="FunFam" id="3.60.40.10:FF:000073">
    <property type="entry name" value="Putative phosphatase 2C"/>
    <property type="match status" value="1"/>
</dbReference>
<evidence type="ECO:0000313" key="3">
    <source>
        <dbReference type="Proteomes" id="UP000515908"/>
    </source>
</evidence>
<evidence type="ECO:0000259" key="1">
    <source>
        <dbReference type="PROSITE" id="PS51746"/>
    </source>
</evidence>
<dbReference type="InterPro" id="IPR015655">
    <property type="entry name" value="PP2C"/>
</dbReference>
<name>A0A7G2CJ35_9TRYP</name>
<dbReference type="PROSITE" id="PS51746">
    <property type="entry name" value="PPM_2"/>
    <property type="match status" value="1"/>
</dbReference>
<organism evidence="2 3">
    <name type="scientific">Angomonas deanei</name>
    <dbReference type="NCBI Taxonomy" id="59799"/>
    <lineage>
        <taxon>Eukaryota</taxon>
        <taxon>Discoba</taxon>
        <taxon>Euglenozoa</taxon>
        <taxon>Kinetoplastea</taxon>
        <taxon>Metakinetoplastina</taxon>
        <taxon>Trypanosomatida</taxon>
        <taxon>Trypanosomatidae</taxon>
        <taxon>Strigomonadinae</taxon>
        <taxon>Angomonas</taxon>
    </lineage>
</organism>
<dbReference type="InterPro" id="IPR001932">
    <property type="entry name" value="PPM-type_phosphatase-like_dom"/>
</dbReference>
<proteinExistence type="predicted"/>
<gene>
    <name evidence="2" type="ORF">ADEAN_000576000</name>
</gene>
<keyword evidence="3" id="KW-1185">Reference proteome</keyword>
<evidence type="ECO:0000313" key="2">
    <source>
        <dbReference type="EMBL" id="CAD2218272.1"/>
    </source>
</evidence>
<sequence>MGLALHKPILSKVVDRAGNAFVNAACCAVNGFRSSMEDAHILIADKTEERSYFGIFDGHRNDSCSQYVAAQLPKKLKALKDPITAEVLEKVCVEVDTSFLKLNNDGGSTGTFCIVHHNTGKVIVANVGDSRILIARRGEVVFSTVDHKPSNPVERERILRCGGSISDNRVDGDLAVSRAFGDGLFKVPGTTDYKNQKVIAVPDVSEFTCEQGDIIILACDGVFEGEFSNEEVAAFVQTQLPKSWDDLAVVAARVCDEAIRRGSKDNISCMLVQIGEGASKVDTFGATSFVPGPPFPRNHEGCRTAYTKMAEMGHTTVSQALQTRFQLLQQHLNHTLDTQPPIMRTAFEMSDEIDLDIEQQFFNKGPSPGNEKAFLMLYHRDVSRGYHLLKTKKKCVYQKNT</sequence>